<dbReference type="Proteomes" id="UP001189429">
    <property type="component" value="Unassembled WGS sequence"/>
</dbReference>
<evidence type="ECO:0000313" key="2">
    <source>
        <dbReference type="EMBL" id="CAK0903705.1"/>
    </source>
</evidence>
<sequence>YPPGSNGRSFTLVKGASTDAMMVETLGGVVQRYAVAADSIDDNADTRALPAAWRNNARRQRFAEAVDLMQYRDCGDSPLEGEASALWYLGEIARCGEGGPFQRHCKWAHQLNAGGGRSVHEHVCIMEVLELAAEIDQLNAPTLVSLEALGRRAALIERARPNSPGGPDYAGADDFIGWGPRRGKAPVAPTLVKHVAEQARDKAASDEEAARALLGGRVPYAGGDDLTVVPYDRALASIPGDGRIPAPLSKRPPLDAAKMIVDFDTNLPKDDNQRGAEAGRVRGGASVFFAQKKSGNQRLVVDCRRVNARFRECPRAPMGSGGPWADDAMGTGTGMCLSRSDAKDYFYACELAPWLGSFSCLLDITGGELKSIADGDPFFGYLRDVDSIAPPTMAMPMGWARSSFFAQVLHAREVSQIRDWPPGAVMQGRAPPPPFRAGPELAPPRRDNFAAAAPAKARADALREDSERRMISLAFEVHEEEEAARRWLESLGLAIDGLTGGRRPSPVKAWRLRQVCRRLRRLPQLLHYHAVPLPPAAELRAAAAALPLARASARRPWSPEAEVFDSSTAGCGILSASLPEEVVAEMGKTDERWRRAFQREQPAGPRALRAAPPVEECFSNVETVLPRDWTRKRRQPARDFPEAPPSISRGFEWRECVAGRRRHEEHPAMLGPRGADLCASHLPDAAQP</sequence>
<keyword evidence="3" id="KW-1185">Reference proteome</keyword>
<evidence type="ECO:0008006" key="4">
    <source>
        <dbReference type="Google" id="ProtNLM"/>
    </source>
</evidence>
<feature type="region of interest" description="Disordered" evidence="1">
    <location>
        <begin position="667"/>
        <end position="688"/>
    </location>
</feature>
<feature type="non-terminal residue" evidence="2">
    <location>
        <position position="1"/>
    </location>
</feature>
<name>A0ABN9XY95_9DINO</name>
<organism evidence="2 3">
    <name type="scientific">Prorocentrum cordatum</name>
    <dbReference type="NCBI Taxonomy" id="2364126"/>
    <lineage>
        <taxon>Eukaryota</taxon>
        <taxon>Sar</taxon>
        <taxon>Alveolata</taxon>
        <taxon>Dinophyceae</taxon>
        <taxon>Prorocentrales</taxon>
        <taxon>Prorocentraceae</taxon>
        <taxon>Prorocentrum</taxon>
    </lineage>
</organism>
<reference evidence="2" key="1">
    <citation type="submission" date="2023-10" db="EMBL/GenBank/DDBJ databases">
        <authorList>
            <person name="Chen Y."/>
            <person name="Shah S."/>
            <person name="Dougan E. K."/>
            <person name="Thang M."/>
            <person name="Chan C."/>
        </authorList>
    </citation>
    <scope>NUCLEOTIDE SEQUENCE [LARGE SCALE GENOMIC DNA]</scope>
</reference>
<dbReference type="EMBL" id="CAUYUJ010021279">
    <property type="protein sequence ID" value="CAK0903705.1"/>
    <property type="molecule type" value="Genomic_DNA"/>
</dbReference>
<evidence type="ECO:0000256" key="1">
    <source>
        <dbReference type="SAM" id="MobiDB-lite"/>
    </source>
</evidence>
<gene>
    <name evidence="2" type="ORF">PCOR1329_LOCUS79932</name>
</gene>
<evidence type="ECO:0000313" key="3">
    <source>
        <dbReference type="Proteomes" id="UP001189429"/>
    </source>
</evidence>
<protein>
    <recommendedName>
        <fullName evidence="4">RNA-directed RNA polymerase</fullName>
    </recommendedName>
</protein>
<proteinExistence type="predicted"/>
<comment type="caution">
    <text evidence="2">The sequence shown here is derived from an EMBL/GenBank/DDBJ whole genome shotgun (WGS) entry which is preliminary data.</text>
</comment>
<accession>A0ABN9XY95</accession>